<dbReference type="KEGG" id="vg:6372323"/>
<organism evidence="1 2">
    <name type="scientific">Pseudomonas phage 201phi2-1</name>
    <name type="common">Pseudomonas chlororaphis phage 201phi2-1</name>
    <dbReference type="NCBI Taxonomy" id="198110"/>
    <lineage>
        <taxon>Viruses</taxon>
        <taxon>Duplodnaviria</taxon>
        <taxon>Heunggongvirae</taxon>
        <taxon>Uroviricota</taxon>
        <taxon>Caudoviricetes</taxon>
        <taxon>Chimalliviridae</taxon>
        <taxon>Serwervirus</taxon>
        <taxon>Serwervirus 201phi21</taxon>
    </lineage>
</organism>
<gene>
    <name evidence="1" type="ORF">201phi2-1p279</name>
</gene>
<evidence type="ECO:0000313" key="1">
    <source>
        <dbReference type="EMBL" id="ABY63106.1"/>
    </source>
</evidence>
<organismHost>
    <name type="scientific">Pseudomonas chlororaphis</name>
    <dbReference type="NCBI Taxonomy" id="587753"/>
</organismHost>
<reference evidence="1 2" key="1">
    <citation type="journal article" date="2008" name="Virology">
        <title>Characterization of Pseudomonas chlororaphis myovirus 201varphi2-1 via genomic sequencing, mass spectrometry, and electron microscopy.</title>
        <authorList>
            <person name="Thomas J.A."/>
            <person name="Rolando M.R."/>
            <person name="Carroll C.A."/>
            <person name="Shen P.S."/>
            <person name="Belnap D.M."/>
            <person name="Weintraub S.T."/>
            <person name="Serwer P."/>
            <person name="Hardies S.C."/>
        </authorList>
    </citation>
    <scope>NUCLEOTIDE SEQUENCE</scope>
</reference>
<name>B3FJE0_BP201</name>
<accession>B3FJE0</accession>
<evidence type="ECO:0000313" key="2">
    <source>
        <dbReference type="Proteomes" id="UP000002421"/>
    </source>
</evidence>
<dbReference type="Proteomes" id="UP000002421">
    <property type="component" value="Segment"/>
</dbReference>
<protein>
    <submittedName>
        <fullName evidence="1">Uncharacterized protein</fullName>
    </submittedName>
</protein>
<keyword evidence="2" id="KW-1185">Reference proteome</keyword>
<dbReference type="EMBL" id="EU197055">
    <property type="protein sequence ID" value="ABY63106.1"/>
    <property type="molecule type" value="Genomic_DNA"/>
</dbReference>
<dbReference type="RefSeq" id="YP_001957001.1">
    <property type="nucleotide sequence ID" value="NC_010821.1"/>
</dbReference>
<sequence length="174" mass="19035">MSLIQSIAKTIYTTFVPENVRQEEATAILSDNNRASMALSYIGKEAATLDHSSQEYKRALGAAEALVLLHNRASSFTQMCRSMVRRTSTDSYYVTAVLGNLVYKTESLASGQTSTQGGEADKLLKAIAVEVAAAKEEKSFIKRRSIIRNAVKRELPTMTADDLSLAVELILNNV</sequence>
<proteinExistence type="predicted"/>